<evidence type="ECO:0008006" key="3">
    <source>
        <dbReference type="Google" id="ProtNLM"/>
    </source>
</evidence>
<dbReference type="InterPro" id="IPR024524">
    <property type="entry name" value="DUF3800"/>
</dbReference>
<comment type="caution">
    <text evidence="1">The sequence shown here is derived from an EMBL/GenBank/DDBJ whole genome shotgun (WGS) entry which is preliminary data.</text>
</comment>
<dbReference type="Proteomes" id="UP000033651">
    <property type="component" value="Unassembled WGS sequence"/>
</dbReference>
<sequence length="224" mass="25888">MHIYTDESGDLGWNFEPPFGKRGASRYLTIFAACVPDEKCRQLDRLVRDMYTASRWNTKHERKWTDASEPSRRHFAREAARLLSRHADISYRAIVVYKPNVEEYIRTDSDMLYNYMMKSMLLEEMARHDTVHLIPDNRSVKVASGNSLHEYLQTELWLTLGVRTSLHTRSTDSGQCRGLQFADFMAGAVNAKFEYGRSDYLDTPGLKVDIQRLYFPGLPHQAAA</sequence>
<reference evidence="1 2" key="1">
    <citation type="submission" date="2015-03" db="EMBL/GenBank/DDBJ databases">
        <title>Draft genome sequence of Luteibacter yeojuensis strain SU11.</title>
        <authorList>
            <person name="Sulaiman J."/>
            <person name="Priya K."/>
            <person name="Chan K.-G."/>
        </authorList>
    </citation>
    <scope>NUCLEOTIDE SEQUENCE [LARGE SCALE GENOMIC DNA]</scope>
    <source>
        <strain evidence="1 2">SU11</strain>
    </source>
</reference>
<dbReference type="AlphaFoldDB" id="A0A0F3L0M0"/>
<name>A0A0F3L0M0_9GAMM</name>
<proteinExistence type="predicted"/>
<organism evidence="1 2">
    <name type="scientific">Luteibacter yeojuensis</name>
    <dbReference type="NCBI Taxonomy" id="345309"/>
    <lineage>
        <taxon>Bacteria</taxon>
        <taxon>Pseudomonadati</taxon>
        <taxon>Pseudomonadota</taxon>
        <taxon>Gammaproteobacteria</taxon>
        <taxon>Lysobacterales</taxon>
        <taxon>Rhodanobacteraceae</taxon>
        <taxon>Luteibacter</taxon>
    </lineage>
</organism>
<accession>A0A0F3L0M0</accession>
<gene>
    <name evidence="1" type="ORF">VI08_01775</name>
</gene>
<evidence type="ECO:0000313" key="1">
    <source>
        <dbReference type="EMBL" id="KJV36951.1"/>
    </source>
</evidence>
<keyword evidence="2" id="KW-1185">Reference proteome</keyword>
<dbReference type="PATRIC" id="fig|345309.4.peg.2222"/>
<protein>
    <recommendedName>
        <fullName evidence="3">DUF3800 domain-containing protein</fullName>
    </recommendedName>
</protein>
<evidence type="ECO:0000313" key="2">
    <source>
        <dbReference type="Proteomes" id="UP000033651"/>
    </source>
</evidence>
<dbReference type="RefSeq" id="WP_045827824.1">
    <property type="nucleotide sequence ID" value="NZ_JZRB01000003.1"/>
</dbReference>
<dbReference type="EMBL" id="JZRB01000003">
    <property type="protein sequence ID" value="KJV36951.1"/>
    <property type="molecule type" value="Genomic_DNA"/>
</dbReference>
<dbReference type="Pfam" id="PF12686">
    <property type="entry name" value="DUF3800"/>
    <property type="match status" value="1"/>
</dbReference>